<gene>
    <name evidence="2" type="ORF">EBN03_18050</name>
</gene>
<proteinExistence type="predicted"/>
<keyword evidence="3" id="KW-1185">Reference proteome</keyword>
<dbReference type="AlphaFoldDB" id="A0A3M2L162"/>
<reference evidence="2 3" key="1">
    <citation type="submission" date="2018-10" db="EMBL/GenBank/DDBJ databases">
        <title>Isolation from cow dung.</title>
        <authorList>
            <person name="Ling L."/>
        </authorList>
    </citation>
    <scope>NUCLEOTIDE SEQUENCE [LARGE SCALE GENOMIC DNA]</scope>
    <source>
        <strain evidence="2 3">NEAU-LL90</strain>
    </source>
</reference>
<protein>
    <submittedName>
        <fullName evidence="2">Heavy-metal-associated domain-containing protein</fullName>
    </submittedName>
</protein>
<dbReference type="Proteomes" id="UP000279275">
    <property type="component" value="Unassembled WGS sequence"/>
</dbReference>
<evidence type="ECO:0000313" key="3">
    <source>
        <dbReference type="Proteomes" id="UP000279275"/>
    </source>
</evidence>
<dbReference type="OrthoDB" id="128043at2"/>
<organism evidence="2 3">
    <name type="scientific">Nocardia stercoris</name>
    <dbReference type="NCBI Taxonomy" id="2483361"/>
    <lineage>
        <taxon>Bacteria</taxon>
        <taxon>Bacillati</taxon>
        <taxon>Actinomycetota</taxon>
        <taxon>Actinomycetes</taxon>
        <taxon>Mycobacteriales</taxon>
        <taxon>Nocardiaceae</taxon>
        <taxon>Nocardia</taxon>
    </lineage>
</organism>
<sequence>MNAGTRLALYGVGLAVAFGGAFGVAKAVVPADVVTAWTDRSSQMQGHENHDTGAATDTVQGVSSSADGLVLTPVQAPTATGTPGTLAYRIEDTSGAPLTSFTTTHDRDMHLIVVRSDGSNFRHVHPALDPRTGTWSLPWTWNQAGTYRVYADFTPGQGRGVTLSRTVEVAGDYRPVVPEPTRVSTIDGYTVTLRGEVAAGTASELTFSVERDGRPVTTLQPYLGAFGHLVALRQGDLAFLHVHPDGAEPGAGATGGPRISFATEVPTAGKYLLYLDFQVDGVVHTATFVLDAAPGTTHAPGTSHAPGEPAPAPAHAH</sequence>
<feature type="region of interest" description="Disordered" evidence="1">
    <location>
        <begin position="297"/>
        <end position="317"/>
    </location>
</feature>
<accession>A0A3M2L162</accession>
<evidence type="ECO:0000256" key="1">
    <source>
        <dbReference type="SAM" id="MobiDB-lite"/>
    </source>
</evidence>
<comment type="caution">
    <text evidence="2">The sequence shown here is derived from an EMBL/GenBank/DDBJ whole genome shotgun (WGS) entry which is preliminary data.</text>
</comment>
<evidence type="ECO:0000313" key="2">
    <source>
        <dbReference type="EMBL" id="RMI31479.1"/>
    </source>
</evidence>
<dbReference type="EMBL" id="RFFH01000007">
    <property type="protein sequence ID" value="RMI31479.1"/>
    <property type="molecule type" value="Genomic_DNA"/>
</dbReference>
<name>A0A3M2L162_9NOCA</name>
<dbReference type="RefSeq" id="WP_122189429.1">
    <property type="nucleotide sequence ID" value="NZ_RFFH01000007.1"/>
</dbReference>
<feature type="compositionally biased region" description="Pro residues" evidence="1">
    <location>
        <begin position="308"/>
        <end position="317"/>
    </location>
</feature>